<proteinExistence type="inferred from homology"/>
<evidence type="ECO:0000259" key="7">
    <source>
        <dbReference type="Pfam" id="PF02687"/>
    </source>
</evidence>
<keyword evidence="9" id="KW-1185">Reference proteome</keyword>
<sequence length="642" mass="72817">MTFPRFAFNNVRRNFHSYLAYCLSSAFAVMVFFTYALFIFHPDIDQSEMSKTVAQGMKAAEYIIFVFSFLFVLYSVSAFLSVRKKEFGILTIHGVTRGQLNRLVFLENLFIGALSVGGGIVAGLLFSKGFLIVGADVLGLKKLPFYFPVKAMLLTVCSFFPMFFVISLATVFLVRNNRVIELLQGSKKPKKEPKASILLSLLSAACLVGGYGLAIVVSDQYPGEFEQWMLPIIGLTTVGTYFLYTQASVALIRLTKKRRRFYRRGVRLLWLSDLTYRMEDNARMFFLVTMVSTVAFSATGALLSQFEVLESQAKFYPYTFDYTFDPTTKKNQAKGESDLAVIEKELDRAGVRYQKVRADRLYGKLSSPKFPDIVGVLKLSQYQKMAKALKQKPRTLEPGQALLIDQRSEKSRTEQKIGSHVRLNKKSLSIADRSDQQVIAYQEPLTFVVPDRFYDQIKKDQQIETYIGYSVPEWKDSIPNPQAVKIAKGLKEKLKLETFDPSFSSPDLFYAEMKQGYGATLFVGLFIAVIFFVCAGSFLYFRLFTDLEREQLRYRAISKIGLTVEEMKRSAGIQIALLFFVPFGLAVGHTSVAFIAMQNMFPIESVLVPSLVTIGAFFLLQLIYFAMVRTRYLQNLKRAMVS</sequence>
<keyword evidence="5 6" id="KW-0472">Membrane</keyword>
<feature type="transmembrane region" description="Helical" evidence="6">
    <location>
        <begin position="228"/>
        <end position="254"/>
    </location>
</feature>
<dbReference type="InterPro" id="IPR052536">
    <property type="entry name" value="ABC-4_Integral_Memb_Prot"/>
</dbReference>
<feature type="transmembrane region" description="Helical" evidence="6">
    <location>
        <begin position="284"/>
        <end position="303"/>
    </location>
</feature>
<evidence type="ECO:0000256" key="1">
    <source>
        <dbReference type="ARBA" id="ARBA00004651"/>
    </source>
</evidence>
<feature type="transmembrane region" description="Helical" evidence="6">
    <location>
        <begin position="575"/>
        <end position="595"/>
    </location>
</feature>
<name>A0ABV8JF10_9BACL</name>
<comment type="caution">
    <text evidence="8">The sequence shown here is derived from an EMBL/GenBank/DDBJ whole genome shotgun (WGS) entry which is preliminary data.</text>
</comment>
<dbReference type="Pfam" id="PF02687">
    <property type="entry name" value="FtsX"/>
    <property type="match status" value="1"/>
</dbReference>
<evidence type="ECO:0000256" key="6">
    <source>
        <dbReference type="PIRNR" id="PIRNR018968"/>
    </source>
</evidence>
<protein>
    <submittedName>
        <fullName evidence="8">FtsX-like permease family protein</fullName>
    </submittedName>
</protein>
<keyword evidence="6" id="KW-0813">Transport</keyword>
<evidence type="ECO:0000256" key="5">
    <source>
        <dbReference type="ARBA" id="ARBA00023136"/>
    </source>
</evidence>
<feature type="transmembrane region" description="Helical" evidence="6">
    <location>
        <begin position="195"/>
        <end position="216"/>
    </location>
</feature>
<dbReference type="PANTHER" id="PTHR46795:SF2">
    <property type="entry name" value="ABC TRANSPORTER, PERMEASE PROTEIN"/>
    <property type="match status" value="1"/>
</dbReference>
<feature type="transmembrane region" description="Helical" evidence="6">
    <location>
        <begin position="517"/>
        <end position="541"/>
    </location>
</feature>
<evidence type="ECO:0000256" key="2">
    <source>
        <dbReference type="ARBA" id="ARBA00022475"/>
    </source>
</evidence>
<evidence type="ECO:0000256" key="3">
    <source>
        <dbReference type="ARBA" id="ARBA00022692"/>
    </source>
</evidence>
<accession>A0ABV8JF10</accession>
<comment type="subcellular location">
    <subcellularLocation>
        <location evidence="1 6">Cell membrane</location>
        <topology evidence="1 6">Multi-pass membrane protein</topology>
    </subcellularLocation>
</comment>
<gene>
    <name evidence="8" type="ORF">ACFOUO_10015</name>
</gene>
<dbReference type="EMBL" id="JBHSAP010000009">
    <property type="protein sequence ID" value="MFC4077149.1"/>
    <property type="molecule type" value="Genomic_DNA"/>
</dbReference>
<comment type="similarity">
    <text evidence="6">Belongs to the ABC-4 integral membrane protein family.</text>
</comment>
<feature type="domain" description="ABC3 transporter permease C-terminal" evidence="7">
    <location>
        <begin position="63"/>
        <end position="175"/>
    </location>
</feature>
<evidence type="ECO:0000256" key="4">
    <source>
        <dbReference type="ARBA" id="ARBA00022989"/>
    </source>
</evidence>
<reference evidence="9" key="1">
    <citation type="journal article" date="2019" name="Int. J. Syst. Evol. Microbiol.">
        <title>The Global Catalogue of Microorganisms (GCM) 10K type strain sequencing project: providing services to taxonomists for standard genome sequencing and annotation.</title>
        <authorList>
            <consortium name="The Broad Institute Genomics Platform"/>
            <consortium name="The Broad Institute Genome Sequencing Center for Infectious Disease"/>
            <person name="Wu L."/>
            <person name="Ma J."/>
        </authorList>
    </citation>
    <scope>NUCLEOTIDE SEQUENCE [LARGE SCALE GENOMIC DNA]</scope>
    <source>
        <strain evidence="9">IBRC-M 10813</strain>
    </source>
</reference>
<keyword evidence="2 6" id="KW-1003">Cell membrane</keyword>
<feature type="transmembrane region" description="Helical" evidence="6">
    <location>
        <begin position="151"/>
        <end position="174"/>
    </location>
</feature>
<dbReference type="PANTHER" id="PTHR46795">
    <property type="entry name" value="ABC TRANSPORTER PERMEASE-RELATED-RELATED"/>
    <property type="match status" value="1"/>
</dbReference>
<dbReference type="Proteomes" id="UP001595843">
    <property type="component" value="Unassembled WGS sequence"/>
</dbReference>
<organism evidence="8 9">
    <name type="scientific">Salinithrix halophila</name>
    <dbReference type="NCBI Taxonomy" id="1485204"/>
    <lineage>
        <taxon>Bacteria</taxon>
        <taxon>Bacillati</taxon>
        <taxon>Bacillota</taxon>
        <taxon>Bacilli</taxon>
        <taxon>Bacillales</taxon>
        <taxon>Thermoactinomycetaceae</taxon>
        <taxon>Salinithrix</taxon>
    </lineage>
</organism>
<evidence type="ECO:0000313" key="8">
    <source>
        <dbReference type="EMBL" id="MFC4077149.1"/>
    </source>
</evidence>
<dbReference type="InterPro" id="IPR003838">
    <property type="entry name" value="ABC3_permease_C"/>
</dbReference>
<feature type="transmembrane region" description="Helical" evidence="6">
    <location>
        <begin position="607"/>
        <end position="628"/>
    </location>
</feature>
<dbReference type="InterPro" id="IPR027022">
    <property type="entry name" value="ABC_permease_BceB-typ"/>
</dbReference>
<feature type="transmembrane region" description="Helical" evidence="6">
    <location>
        <begin position="18"/>
        <end position="40"/>
    </location>
</feature>
<dbReference type="PIRSF" id="PIRSF018968">
    <property type="entry name" value="ABC_permease_BceB"/>
    <property type="match status" value="1"/>
</dbReference>
<feature type="transmembrane region" description="Helical" evidence="6">
    <location>
        <begin position="60"/>
        <end position="82"/>
    </location>
</feature>
<keyword evidence="4 6" id="KW-1133">Transmembrane helix</keyword>
<evidence type="ECO:0000313" key="9">
    <source>
        <dbReference type="Proteomes" id="UP001595843"/>
    </source>
</evidence>
<feature type="transmembrane region" description="Helical" evidence="6">
    <location>
        <begin position="103"/>
        <end position="131"/>
    </location>
</feature>
<dbReference type="RefSeq" id="WP_380704712.1">
    <property type="nucleotide sequence ID" value="NZ_JBHSAP010000009.1"/>
</dbReference>
<keyword evidence="3 6" id="KW-0812">Transmembrane</keyword>